<feature type="transmembrane region" description="Helical" evidence="5">
    <location>
        <begin position="113"/>
        <end position="139"/>
    </location>
</feature>
<evidence type="ECO:0000256" key="4">
    <source>
        <dbReference type="ARBA" id="ARBA00023136"/>
    </source>
</evidence>
<organism evidence="6 7">
    <name type="scientific">Mycena sanguinolenta</name>
    <dbReference type="NCBI Taxonomy" id="230812"/>
    <lineage>
        <taxon>Eukaryota</taxon>
        <taxon>Fungi</taxon>
        <taxon>Dikarya</taxon>
        <taxon>Basidiomycota</taxon>
        <taxon>Agaricomycotina</taxon>
        <taxon>Agaricomycetes</taxon>
        <taxon>Agaricomycetidae</taxon>
        <taxon>Agaricales</taxon>
        <taxon>Marasmiineae</taxon>
        <taxon>Mycenaceae</taxon>
        <taxon>Mycena</taxon>
    </lineage>
</organism>
<evidence type="ECO:0000256" key="5">
    <source>
        <dbReference type="RuleBase" id="RU367022"/>
    </source>
</evidence>
<name>A0A8H6YAB8_9AGAR</name>
<sequence>MESMNTTMASGMMMPYLHFTLGDMLWFNSWDPKSKGALAGACIGLFILTLIDRWLAAHRAIMEARWRDAALLAAKKLDDVDNKGKVKKMKLRAPPFNPAHDITRGVIHAAQSLLGFAFMLAVMTFQAAYLITLVLGLGIGQMLFGRYGAAVMAH</sequence>
<comment type="caution">
    <text evidence="6">The sequence shown here is derived from an EMBL/GenBank/DDBJ whole genome shotgun (WGS) entry which is preliminary data.</text>
</comment>
<dbReference type="OrthoDB" id="73901at2759"/>
<accession>A0A8H6YAB8</accession>
<evidence type="ECO:0000256" key="3">
    <source>
        <dbReference type="ARBA" id="ARBA00022989"/>
    </source>
</evidence>
<evidence type="ECO:0000313" key="6">
    <source>
        <dbReference type="EMBL" id="KAF7355502.1"/>
    </source>
</evidence>
<dbReference type="GO" id="GO:0005886">
    <property type="term" value="C:plasma membrane"/>
    <property type="evidence" value="ECO:0007669"/>
    <property type="project" value="TreeGrafter"/>
</dbReference>
<keyword evidence="2 5" id="KW-0812">Transmembrane</keyword>
<feature type="transmembrane region" description="Helical" evidence="5">
    <location>
        <begin position="36"/>
        <end position="55"/>
    </location>
</feature>
<dbReference type="EMBL" id="JACAZH010000011">
    <property type="protein sequence ID" value="KAF7355502.1"/>
    <property type="molecule type" value="Genomic_DNA"/>
</dbReference>
<feature type="transmembrane region" description="Helical" evidence="5">
    <location>
        <begin position="12"/>
        <end position="30"/>
    </location>
</feature>
<evidence type="ECO:0000256" key="1">
    <source>
        <dbReference type="ARBA" id="ARBA00004141"/>
    </source>
</evidence>
<reference evidence="6" key="1">
    <citation type="submission" date="2020-05" db="EMBL/GenBank/DDBJ databases">
        <title>Mycena genomes resolve the evolution of fungal bioluminescence.</title>
        <authorList>
            <person name="Tsai I.J."/>
        </authorList>
    </citation>
    <scope>NUCLEOTIDE SEQUENCE</scope>
    <source>
        <strain evidence="6">160909Yilan</strain>
    </source>
</reference>
<protein>
    <recommendedName>
        <fullName evidence="5">Copper transport protein</fullName>
    </recommendedName>
</protein>
<keyword evidence="5" id="KW-0813">Transport</keyword>
<dbReference type="AlphaFoldDB" id="A0A8H6YAB8"/>
<keyword evidence="7" id="KW-1185">Reference proteome</keyword>
<keyword evidence="5" id="KW-0186">Copper</keyword>
<gene>
    <name evidence="6" type="ORF">MSAN_01467100</name>
</gene>
<evidence type="ECO:0000256" key="2">
    <source>
        <dbReference type="ARBA" id="ARBA00022692"/>
    </source>
</evidence>
<dbReference type="Proteomes" id="UP000623467">
    <property type="component" value="Unassembled WGS sequence"/>
</dbReference>
<evidence type="ECO:0000313" key="7">
    <source>
        <dbReference type="Proteomes" id="UP000623467"/>
    </source>
</evidence>
<dbReference type="InterPro" id="IPR007274">
    <property type="entry name" value="Cop_transporter"/>
</dbReference>
<comment type="subcellular location">
    <subcellularLocation>
        <location evidence="1 5">Membrane</location>
        <topology evidence="1 5">Multi-pass membrane protein</topology>
    </subcellularLocation>
</comment>
<dbReference type="PANTHER" id="PTHR12483:SF27">
    <property type="entry name" value="COPPER TRANSPORT PROTEIN CTR1"/>
    <property type="match status" value="1"/>
</dbReference>
<comment type="similarity">
    <text evidence="5">Belongs to the copper transporter (Ctr) (TC 1.A.56) family. SLC31A subfamily.</text>
</comment>
<dbReference type="Pfam" id="PF04145">
    <property type="entry name" value="Ctr"/>
    <property type="match status" value="1"/>
</dbReference>
<keyword evidence="3 5" id="KW-1133">Transmembrane helix</keyword>
<proteinExistence type="inferred from homology"/>
<keyword evidence="5" id="KW-0187">Copper transport</keyword>
<keyword evidence="4 5" id="KW-0472">Membrane</keyword>
<dbReference type="PANTHER" id="PTHR12483">
    <property type="entry name" value="SOLUTE CARRIER FAMILY 31 COPPER TRANSPORTERS"/>
    <property type="match status" value="1"/>
</dbReference>
<keyword evidence="5" id="KW-0406">Ion transport</keyword>
<dbReference type="GO" id="GO:0005375">
    <property type="term" value="F:copper ion transmembrane transporter activity"/>
    <property type="evidence" value="ECO:0007669"/>
    <property type="project" value="UniProtKB-UniRule"/>
</dbReference>